<feature type="domain" description="Gfo/Idh/MocA-like oxidoreductase N-terminal" evidence="1">
    <location>
        <begin position="5"/>
        <end position="119"/>
    </location>
</feature>
<reference evidence="3 4" key="1">
    <citation type="submission" date="2019-07" db="EMBL/GenBank/DDBJ databases">
        <title>Draft genome of C. aurimucosum strain 15-4290.</title>
        <authorList>
            <person name="Pacheco L.G.C."/>
            <person name="Aguiar E.R.G.R."/>
            <person name="Navas J."/>
            <person name="Santos C.S."/>
            <person name="Rocha D.J.P.G."/>
        </authorList>
    </citation>
    <scope>NUCLEOTIDE SEQUENCE [LARGE SCALE GENOMIC DNA]</scope>
    <source>
        <strain evidence="3 4">15-4290</strain>
    </source>
</reference>
<comment type="caution">
    <text evidence="3">The sequence shown here is derived from an EMBL/GenBank/DDBJ whole genome shotgun (WGS) entry which is preliminary data.</text>
</comment>
<evidence type="ECO:0000259" key="2">
    <source>
        <dbReference type="Pfam" id="PF22725"/>
    </source>
</evidence>
<proteinExistence type="predicted"/>
<dbReference type="Pfam" id="PF01408">
    <property type="entry name" value="GFO_IDH_MocA"/>
    <property type="match status" value="1"/>
</dbReference>
<evidence type="ECO:0000313" key="3">
    <source>
        <dbReference type="EMBL" id="TVU83635.1"/>
    </source>
</evidence>
<dbReference type="GO" id="GO:0000166">
    <property type="term" value="F:nucleotide binding"/>
    <property type="evidence" value="ECO:0007669"/>
    <property type="project" value="InterPro"/>
</dbReference>
<dbReference type="SUPFAM" id="SSF55347">
    <property type="entry name" value="Glyceraldehyde-3-phosphate dehydrogenase-like, C-terminal domain"/>
    <property type="match status" value="1"/>
</dbReference>
<dbReference type="PANTHER" id="PTHR43377">
    <property type="entry name" value="BILIVERDIN REDUCTASE A"/>
    <property type="match status" value="1"/>
</dbReference>
<dbReference type="Pfam" id="PF22725">
    <property type="entry name" value="GFO_IDH_MocA_C3"/>
    <property type="match status" value="1"/>
</dbReference>
<name>A0A558IQF1_9CORY</name>
<dbReference type="InterPro" id="IPR055170">
    <property type="entry name" value="GFO_IDH_MocA-like_dom"/>
</dbReference>
<dbReference type="Gene3D" id="3.30.360.10">
    <property type="entry name" value="Dihydrodipicolinate Reductase, domain 2"/>
    <property type="match status" value="1"/>
</dbReference>
<dbReference type="Gene3D" id="3.40.50.720">
    <property type="entry name" value="NAD(P)-binding Rossmann-like Domain"/>
    <property type="match status" value="1"/>
</dbReference>
<dbReference type="RefSeq" id="WP_158381576.1">
    <property type="nucleotide sequence ID" value="NZ_VMTX01000008.1"/>
</dbReference>
<dbReference type="InterPro" id="IPR051450">
    <property type="entry name" value="Gfo/Idh/MocA_Oxidoreductases"/>
</dbReference>
<dbReference type="InterPro" id="IPR000683">
    <property type="entry name" value="Gfo/Idh/MocA-like_OxRdtase_N"/>
</dbReference>
<dbReference type="SUPFAM" id="SSF51735">
    <property type="entry name" value="NAD(P)-binding Rossmann-fold domains"/>
    <property type="match status" value="1"/>
</dbReference>
<evidence type="ECO:0000259" key="1">
    <source>
        <dbReference type="Pfam" id="PF01408"/>
    </source>
</evidence>
<dbReference type="InterPro" id="IPR036291">
    <property type="entry name" value="NAD(P)-bd_dom_sf"/>
</dbReference>
<feature type="domain" description="GFO/IDH/MocA-like oxidoreductase" evidence="2">
    <location>
        <begin position="128"/>
        <end position="237"/>
    </location>
</feature>
<protein>
    <submittedName>
        <fullName evidence="3">Gfo/Idh/MocA family oxidoreductase</fullName>
    </submittedName>
</protein>
<dbReference type="AlphaFoldDB" id="A0A558IQF1"/>
<dbReference type="PANTHER" id="PTHR43377:SF1">
    <property type="entry name" value="BILIVERDIN REDUCTASE A"/>
    <property type="match status" value="1"/>
</dbReference>
<dbReference type="EMBL" id="VMTX01000008">
    <property type="protein sequence ID" value="TVU83635.1"/>
    <property type="molecule type" value="Genomic_DNA"/>
</dbReference>
<organism evidence="3 4">
    <name type="scientific">Corynebacterium aurimucosum</name>
    <dbReference type="NCBI Taxonomy" id="169292"/>
    <lineage>
        <taxon>Bacteria</taxon>
        <taxon>Bacillati</taxon>
        <taxon>Actinomycetota</taxon>
        <taxon>Actinomycetes</taxon>
        <taxon>Mycobacteriales</taxon>
        <taxon>Corynebacteriaceae</taxon>
        <taxon>Corynebacterium</taxon>
    </lineage>
</organism>
<evidence type="ECO:0000313" key="4">
    <source>
        <dbReference type="Proteomes" id="UP000320648"/>
    </source>
</evidence>
<gene>
    <name evidence="3" type="ORF">FQN05_06670</name>
</gene>
<sequence length="331" mass="36151">MSDILRYAVIGLGSMGRHHVRNVRSLDGVDLVALADPFGDKFGVAEGLPVYENVEQLLAHDIDAAVVAVPTAHHYQVAMALADAGVHTLVEKPLANTLEEAETMVKTFSENDLVGAVGYVERCNPALLEMRKKIAEGLLGEVYQVSTRRQSPFPARISDVGVVKDLATHDIDLTAWVADSNYARISATTAHRAGREFEDMVSVAGELENGVIVNHLVNWLTPFKDRQTVVVGENGALVAETVMGDLTYYENGVDPIEWDQVSNFRGVSEGTVTRYALNKREPLAVEHENFRDAILGESGKIVTMAEALNTMKVVESVLESASTHRLLEMNL</sequence>
<accession>A0A558IQF1</accession>
<dbReference type="Proteomes" id="UP000320648">
    <property type="component" value="Unassembled WGS sequence"/>
</dbReference>